<dbReference type="SUPFAM" id="SSF102588">
    <property type="entry name" value="LmbE-like"/>
    <property type="match status" value="1"/>
</dbReference>
<dbReference type="InterPro" id="IPR003737">
    <property type="entry name" value="GlcNAc_PI_deacetylase-related"/>
</dbReference>
<dbReference type="AlphaFoldDB" id="A0A7V8VGK9"/>
<keyword evidence="2" id="KW-1185">Reference proteome</keyword>
<dbReference type="InterPro" id="IPR024078">
    <property type="entry name" value="LmbE-like_dom_sf"/>
</dbReference>
<accession>A0A7V8VGK9</accession>
<comment type="caution">
    <text evidence="1">The sequence shown here is derived from an EMBL/GenBank/DDBJ whole genome shotgun (WGS) entry which is preliminary data.</text>
</comment>
<evidence type="ECO:0000313" key="2">
    <source>
        <dbReference type="Proteomes" id="UP000542342"/>
    </source>
</evidence>
<organism evidence="1 2">
    <name type="scientific">Thermogemmata fonticola</name>
    <dbReference type="NCBI Taxonomy" id="2755323"/>
    <lineage>
        <taxon>Bacteria</taxon>
        <taxon>Pseudomonadati</taxon>
        <taxon>Planctomycetota</taxon>
        <taxon>Planctomycetia</taxon>
        <taxon>Gemmatales</taxon>
        <taxon>Gemmataceae</taxon>
        <taxon>Thermogemmata</taxon>
    </lineage>
</organism>
<dbReference type="PANTHER" id="PTHR12993:SF30">
    <property type="entry name" value="N-ACETYL-ALPHA-D-GLUCOSAMINYL L-MALATE DEACETYLASE 1"/>
    <property type="match status" value="1"/>
</dbReference>
<dbReference type="PANTHER" id="PTHR12993">
    <property type="entry name" value="N-ACETYLGLUCOSAMINYL-PHOSPHATIDYLINOSITOL DE-N-ACETYLASE-RELATED"/>
    <property type="match status" value="1"/>
</dbReference>
<sequence length="266" mass="29747">MSATGSLPSEPERLDVIAVAPHPDDVEILCGGTLAKLVLLGYQVGIFDLTNGEPTPRGSVEKRLAEAEQARRILGVQVRKNIDLPNRVLMDCPENRFRLATEFRRYRPGIILVAYGRTPAASPDHYQGQLIAEAARFYSQLTRWDDRFGHTAPYRIPHLVYVPFPFDAENRHWHSQFVIDITDTIEQKLAAIRVYESQFDASRFQRVEHMIRSVNGYHGARCGFHYGELFALPAPVGATDLVQLVHGSKGSLAPVQLPGKDHLPTG</sequence>
<protein>
    <submittedName>
        <fullName evidence="1">PIG-L family deacetylase</fullName>
    </submittedName>
</protein>
<gene>
    <name evidence="1" type="ORF">H0921_16040</name>
</gene>
<proteinExistence type="predicted"/>
<dbReference type="GO" id="GO:0016811">
    <property type="term" value="F:hydrolase activity, acting on carbon-nitrogen (but not peptide) bonds, in linear amides"/>
    <property type="evidence" value="ECO:0007669"/>
    <property type="project" value="TreeGrafter"/>
</dbReference>
<dbReference type="Gene3D" id="3.40.50.10320">
    <property type="entry name" value="LmbE-like"/>
    <property type="match status" value="1"/>
</dbReference>
<dbReference type="RefSeq" id="WP_194539532.1">
    <property type="nucleotide sequence ID" value="NZ_JACEFB010000017.1"/>
</dbReference>
<name>A0A7V8VGK9_9BACT</name>
<reference evidence="1 2" key="1">
    <citation type="submission" date="2020-07" db="EMBL/GenBank/DDBJ databases">
        <title>Thermogemmata thermophila gen. nov., sp. nov., a novel moderate thermophilic planctomycete from a Kamchatka hot spring.</title>
        <authorList>
            <person name="Elcheninov A.G."/>
            <person name="Podosokorskaya O.A."/>
            <person name="Kovaleva O.L."/>
            <person name="Novikov A."/>
            <person name="Bonch-Osmolovskaya E.A."/>
            <person name="Toshchakov S.V."/>
            <person name="Kublanov I.V."/>
        </authorList>
    </citation>
    <scope>NUCLEOTIDE SEQUENCE [LARGE SCALE GENOMIC DNA]</scope>
    <source>
        <strain evidence="1 2">2918</strain>
    </source>
</reference>
<dbReference type="Pfam" id="PF02585">
    <property type="entry name" value="PIG-L"/>
    <property type="match status" value="1"/>
</dbReference>
<dbReference type="Proteomes" id="UP000542342">
    <property type="component" value="Unassembled WGS sequence"/>
</dbReference>
<evidence type="ECO:0000313" key="1">
    <source>
        <dbReference type="EMBL" id="MBA2227669.1"/>
    </source>
</evidence>
<dbReference type="EMBL" id="JACEFB010000017">
    <property type="protein sequence ID" value="MBA2227669.1"/>
    <property type="molecule type" value="Genomic_DNA"/>
</dbReference>